<dbReference type="eggNOG" id="KOG1208">
    <property type="taxonomic scope" value="Eukaryota"/>
</dbReference>
<proteinExistence type="inferred from homology"/>
<evidence type="ECO:0000256" key="1">
    <source>
        <dbReference type="ARBA" id="ARBA00004891"/>
    </source>
</evidence>
<dbReference type="NCBIfam" id="NF004846">
    <property type="entry name" value="PRK06197.1"/>
    <property type="match status" value="1"/>
</dbReference>
<dbReference type="InterPro" id="IPR002347">
    <property type="entry name" value="SDR_fam"/>
</dbReference>
<keyword evidence="4 8" id="KW-0560">Oxidoreductase</keyword>
<keyword evidence="9" id="KW-1185">Reference proteome</keyword>
<reference evidence="8 9" key="1">
    <citation type="journal article" date="2007" name="Nature">
        <title>Evolution of genes and genomes on the Drosophila phylogeny.</title>
        <authorList>
            <consortium name="Drosophila 12 Genomes Consortium"/>
            <person name="Clark A.G."/>
            <person name="Eisen M.B."/>
            <person name="Smith D.R."/>
            <person name="Bergman C.M."/>
            <person name="Oliver B."/>
            <person name="Markow T.A."/>
            <person name="Kaufman T.C."/>
            <person name="Kellis M."/>
            <person name="Gelbart W."/>
            <person name="Iyer V.N."/>
            <person name="Pollard D.A."/>
            <person name="Sackton T.B."/>
            <person name="Larracuente A.M."/>
            <person name="Singh N.D."/>
            <person name="Abad J.P."/>
            <person name="Abt D.N."/>
            <person name="Adryan B."/>
            <person name="Aguade M."/>
            <person name="Akashi H."/>
            <person name="Anderson W.W."/>
            <person name="Aquadro C.F."/>
            <person name="Ardell D.H."/>
            <person name="Arguello R."/>
            <person name="Artieri C.G."/>
            <person name="Barbash D.A."/>
            <person name="Barker D."/>
            <person name="Barsanti P."/>
            <person name="Batterham P."/>
            <person name="Batzoglou S."/>
            <person name="Begun D."/>
            <person name="Bhutkar A."/>
            <person name="Blanco E."/>
            <person name="Bosak S.A."/>
            <person name="Bradley R.K."/>
            <person name="Brand A.D."/>
            <person name="Brent M.R."/>
            <person name="Brooks A.N."/>
            <person name="Brown R.H."/>
            <person name="Butlin R.K."/>
            <person name="Caggese C."/>
            <person name="Calvi B.R."/>
            <person name="Bernardo de Carvalho A."/>
            <person name="Caspi A."/>
            <person name="Castrezana S."/>
            <person name="Celniker S.E."/>
            <person name="Chang J.L."/>
            <person name="Chapple C."/>
            <person name="Chatterji S."/>
            <person name="Chinwalla A."/>
            <person name="Civetta A."/>
            <person name="Clifton S.W."/>
            <person name="Comeron J.M."/>
            <person name="Costello J.C."/>
            <person name="Coyne J.A."/>
            <person name="Daub J."/>
            <person name="David R.G."/>
            <person name="Delcher A.L."/>
            <person name="Delehaunty K."/>
            <person name="Do C.B."/>
            <person name="Ebling H."/>
            <person name="Edwards K."/>
            <person name="Eickbush T."/>
            <person name="Evans J.D."/>
            <person name="Filipski A."/>
            <person name="Findeiss S."/>
            <person name="Freyhult E."/>
            <person name="Fulton L."/>
            <person name="Fulton R."/>
            <person name="Garcia A.C."/>
            <person name="Gardiner A."/>
            <person name="Garfield D.A."/>
            <person name="Garvin B.E."/>
            <person name="Gibson G."/>
            <person name="Gilbert D."/>
            <person name="Gnerre S."/>
            <person name="Godfrey J."/>
            <person name="Good R."/>
            <person name="Gotea V."/>
            <person name="Gravely B."/>
            <person name="Greenberg A.J."/>
            <person name="Griffiths-Jones S."/>
            <person name="Gross S."/>
            <person name="Guigo R."/>
            <person name="Gustafson E.A."/>
            <person name="Haerty W."/>
            <person name="Hahn M.W."/>
            <person name="Halligan D.L."/>
            <person name="Halpern A.L."/>
            <person name="Halter G.M."/>
            <person name="Han M.V."/>
            <person name="Heger A."/>
            <person name="Hillier L."/>
            <person name="Hinrichs A.S."/>
            <person name="Holmes I."/>
            <person name="Hoskins R.A."/>
            <person name="Hubisz M.J."/>
            <person name="Hultmark D."/>
            <person name="Huntley M.A."/>
            <person name="Jaffe D.B."/>
            <person name="Jagadeeshan S."/>
            <person name="Jeck W.R."/>
            <person name="Johnson J."/>
            <person name="Jones C.D."/>
            <person name="Jordan W.C."/>
            <person name="Karpen G.H."/>
            <person name="Kataoka E."/>
            <person name="Keightley P.D."/>
            <person name="Kheradpour P."/>
            <person name="Kirkness E.F."/>
            <person name="Koerich L.B."/>
            <person name="Kristiansen K."/>
            <person name="Kudrna D."/>
            <person name="Kulathinal R.J."/>
            <person name="Kumar S."/>
            <person name="Kwok R."/>
            <person name="Lander E."/>
            <person name="Langley C.H."/>
            <person name="Lapoint R."/>
            <person name="Lazzaro B.P."/>
            <person name="Lee S.J."/>
            <person name="Levesque L."/>
            <person name="Li R."/>
            <person name="Lin C.F."/>
            <person name="Lin M.F."/>
            <person name="Lindblad-Toh K."/>
            <person name="Llopart A."/>
            <person name="Long M."/>
            <person name="Low L."/>
            <person name="Lozovsky E."/>
            <person name="Lu J."/>
            <person name="Luo M."/>
            <person name="Machado C.A."/>
            <person name="Makalowski W."/>
            <person name="Marzo M."/>
            <person name="Matsuda M."/>
            <person name="Matzkin L."/>
            <person name="McAllister B."/>
            <person name="McBride C.S."/>
            <person name="McKernan B."/>
            <person name="McKernan K."/>
            <person name="Mendez-Lago M."/>
            <person name="Minx P."/>
            <person name="Mollenhauer M.U."/>
            <person name="Montooth K."/>
            <person name="Mount S.M."/>
            <person name="Mu X."/>
            <person name="Myers E."/>
            <person name="Negre B."/>
            <person name="Newfeld S."/>
            <person name="Nielsen R."/>
            <person name="Noor M.A."/>
            <person name="O'Grady P."/>
            <person name="Pachter L."/>
            <person name="Papaceit M."/>
            <person name="Parisi M.J."/>
            <person name="Parisi M."/>
            <person name="Parts L."/>
            <person name="Pedersen J.S."/>
            <person name="Pesole G."/>
            <person name="Phillippy A.M."/>
            <person name="Ponting C.P."/>
            <person name="Pop M."/>
            <person name="Porcelli D."/>
            <person name="Powell J.R."/>
            <person name="Prohaska S."/>
            <person name="Pruitt K."/>
            <person name="Puig M."/>
            <person name="Quesneville H."/>
            <person name="Ram K.R."/>
            <person name="Rand D."/>
            <person name="Rasmussen M.D."/>
            <person name="Reed L.K."/>
            <person name="Reenan R."/>
            <person name="Reily A."/>
            <person name="Remington K.A."/>
            <person name="Rieger T.T."/>
            <person name="Ritchie M.G."/>
            <person name="Robin C."/>
            <person name="Rogers Y.H."/>
            <person name="Rohde C."/>
            <person name="Rozas J."/>
            <person name="Rubenfield M.J."/>
            <person name="Ruiz A."/>
            <person name="Russo S."/>
            <person name="Salzberg S.L."/>
            <person name="Sanchez-Gracia A."/>
            <person name="Saranga D.J."/>
            <person name="Sato H."/>
            <person name="Schaeffer S.W."/>
            <person name="Schatz M.C."/>
            <person name="Schlenke T."/>
            <person name="Schwartz R."/>
            <person name="Segarra C."/>
            <person name="Singh R.S."/>
            <person name="Sirot L."/>
            <person name="Sirota M."/>
            <person name="Sisneros N.B."/>
            <person name="Smith C.D."/>
            <person name="Smith T.F."/>
            <person name="Spieth J."/>
            <person name="Stage D.E."/>
            <person name="Stark A."/>
            <person name="Stephan W."/>
            <person name="Strausberg R.L."/>
            <person name="Strempel S."/>
            <person name="Sturgill D."/>
            <person name="Sutton G."/>
            <person name="Sutton G.G."/>
            <person name="Tao W."/>
            <person name="Teichmann S."/>
            <person name="Tobari Y.N."/>
            <person name="Tomimura Y."/>
            <person name="Tsolas J.M."/>
            <person name="Valente V.L."/>
            <person name="Venter E."/>
            <person name="Venter J.C."/>
            <person name="Vicario S."/>
            <person name="Vieira F.G."/>
            <person name="Vilella A.J."/>
            <person name="Villasante A."/>
            <person name="Walenz B."/>
            <person name="Wang J."/>
            <person name="Wasserman M."/>
            <person name="Watts T."/>
            <person name="Wilson D."/>
            <person name="Wilson R.K."/>
            <person name="Wing R.A."/>
            <person name="Wolfner M.F."/>
            <person name="Wong A."/>
            <person name="Wong G.K."/>
            <person name="Wu C.I."/>
            <person name="Wu G."/>
            <person name="Yamamoto D."/>
            <person name="Yang H.P."/>
            <person name="Yang S.P."/>
            <person name="Yorke J.A."/>
            <person name="Yoshida K."/>
            <person name="Zdobnov E."/>
            <person name="Zhang P."/>
            <person name="Zhang Y."/>
            <person name="Zimin A.V."/>
            <person name="Baldwin J."/>
            <person name="Abdouelleil A."/>
            <person name="Abdulkadir J."/>
            <person name="Abebe A."/>
            <person name="Abera B."/>
            <person name="Abreu J."/>
            <person name="Acer S.C."/>
            <person name="Aftuck L."/>
            <person name="Alexander A."/>
            <person name="An P."/>
            <person name="Anderson E."/>
            <person name="Anderson S."/>
            <person name="Arachi H."/>
            <person name="Azer M."/>
            <person name="Bachantsang P."/>
            <person name="Barry A."/>
            <person name="Bayul T."/>
            <person name="Berlin A."/>
            <person name="Bessette D."/>
            <person name="Bloom T."/>
            <person name="Blye J."/>
            <person name="Boguslavskiy L."/>
            <person name="Bonnet C."/>
            <person name="Boukhgalter B."/>
            <person name="Bourzgui I."/>
            <person name="Brown A."/>
            <person name="Cahill P."/>
            <person name="Channer S."/>
            <person name="Cheshatsang Y."/>
            <person name="Chuda L."/>
            <person name="Citroen M."/>
            <person name="Collymore A."/>
            <person name="Cooke P."/>
            <person name="Costello M."/>
            <person name="D'Aco K."/>
            <person name="Daza R."/>
            <person name="De Haan G."/>
            <person name="DeGray S."/>
            <person name="DeMaso C."/>
            <person name="Dhargay N."/>
            <person name="Dooley K."/>
            <person name="Dooley E."/>
            <person name="Doricent M."/>
            <person name="Dorje P."/>
            <person name="Dorjee K."/>
            <person name="Dupes A."/>
            <person name="Elong R."/>
            <person name="Falk J."/>
            <person name="Farina A."/>
            <person name="Faro S."/>
            <person name="Ferguson D."/>
            <person name="Fisher S."/>
            <person name="Foley C.D."/>
            <person name="Franke A."/>
            <person name="Friedrich D."/>
            <person name="Gadbois L."/>
            <person name="Gearin G."/>
            <person name="Gearin C.R."/>
            <person name="Giannoukos G."/>
            <person name="Goode T."/>
            <person name="Graham J."/>
            <person name="Grandbois E."/>
            <person name="Grewal S."/>
            <person name="Gyaltsen K."/>
            <person name="Hafez N."/>
            <person name="Hagos B."/>
            <person name="Hall J."/>
            <person name="Henson C."/>
            <person name="Hollinger A."/>
            <person name="Honan T."/>
            <person name="Huard M.D."/>
            <person name="Hughes L."/>
            <person name="Hurhula B."/>
            <person name="Husby M.E."/>
            <person name="Kamat A."/>
            <person name="Kanga B."/>
            <person name="Kashin S."/>
            <person name="Khazanovich D."/>
            <person name="Kisner P."/>
            <person name="Lance K."/>
            <person name="Lara M."/>
            <person name="Lee W."/>
            <person name="Lennon N."/>
            <person name="Letendre F."/>
            <person name="LeVine R."/>
            <person name="Lipovsky A."/>
            <person name="Liu X."/>
            <person name="Liu J."/>
            <person name="Liu S."/>
            <person name="Lokyitsang T."/>
            <person name="Lokyitsang Y."/>
            <person name="Lubonja R."/>
            <person name="Lui A."/>
            <person name="MacDonald P."/>
            <person name="Magnisalis V."/>
            <person name="Maru K."/>
            <person name="Matthews C."/>
            <person name="McCusker W."/>
            <person name="McDonough S."/>
            <person name="Mehta T."/>
            <person name="Meldrim J."/>
            <person name="Meneus L."/>
            <person name="Mihai O."/>
            <person name="Mihalev A."/>
            <person name="Mihova T."/>
            <person name="Mittelman R."/>
            <person name="Mlenga V."/>
            <person name="Montmayeur A."/>
            <person name="Mulrain L."/>
            <person name="Navidi A."/>
            <person name="Naylor J."/>
            <person name="Negash T."/>
            <person name="Nguyen T."/>
            <person name="Nguyen N."/>
            <person name="Nicol R."/>
            <person name="Norbu C."/>
            <person name="Norbu N."/>
            <person name="Novod N."/>
            <person name="O'Neill B."/>
            <person name="Osman S."/>
            <person name="Markiewicz E."/>
            <person name="Oyono O.L."/>
            <person name="Patti C."/>
            <person name="Phunkhang P."/>
            <person name="Pierre F."/>
            <person name="Priest M."/>
            <person name="Raghuraman S."/>
            <person name="Rege F."/>
            <person name="Reyes R."/>
            <person name="Rise C."/>
            <person name="Rogov P."/>
            <person name="Ross K."/>
            <person name="Ryan E."/>
            <person name="Settipalli S."/>
            <person name="Shea T."/>
            <person name="Sherpa N."/>
            <person name="Shi L."/>
            <person name="Shih D."/>
            <person name="Sparrow T."/>
            <person name="Spaulding J."/>
            <person name="Stalker J."/>
            <person name="Stange-Thomann N."/>
            <person name="Stavropoulos S."/>
            <person name="Stone C."/>
            <person name="Strader C."/>
            <person name="Tesfaye S."/>
            <person name="Thomson T."/>
            <person name="Thoulutsang Y."/>
            <person name="Thoulutsang D."/>
            <person name="Topham K."/>
            <person name="Topping I."/>
            <person name="Tsamla T."/>
            <person name="Vassiliev H."/>
            <person name="Vo A."/>
            <person name="Wangchuk T."/>
            <person name="Wangdi T."/>
            <person name="Weiand M."/>
            <person name="Wilkinson J."/>
            <person name="Wilson A."/>
            <person name="Yadav S."/>
            <person name="Young G."/>
            <person name="Yu Q."/>
            <person name="Zembek L."/>
            <person name="Zhong D."/>
            <person name="Zimmer A."/>
            <person name="Zwirko Z."/>
            <person name="Jaffe D.B."/>
            <person name="Alvarez P."/>
            <person name="Brockman W."/>
            <person name="Butler J."/>
            <person name="Chin C."/>
            <person name="Gnerre S."/>
            <person name="Grabherr M."/>
            <person name="Kleber M."/>
            <person name="Mauceli E."/>
            <person name="MacCallum I."/>
        </authorList>
    </citation>
    <scope>NUCLEOTIDE SEQUENCE [LARGE SCALE GENOMIC DNA]</scope>
    <source>
        <strain evidence="8 9">TSC#14021-0224.01</strain>
    </source>
</reference>
<dbReference type="PANTHER" id="PTHR43157">
    <property type="entry name" value="PHOSPHATIDYLINOSITOL-GLYCAN BIOSYNTHESIS CLASS F PROTEIN-RELATED"/>
    <property type="match status" value="1"/>
</dbReference>
<dbReference type="PRINTS" id="PR00080">
    <property type="entry name" value="SDRFAMILY"/>
</dbReference>
<dbReference type="EMBL" id="CH954177">
    <property type="protein sequence ID" value="EDV59654.2"/>
    <property type="molecule type" value="Genomic_DNA"/>
</dbReference>
<dbReference type="Proteomes" id="UP000008711">
    <property type="component" value="Unassembled WGS sequence"/>
</dbReference>
<dbReference type="FunFam" id="3.40.50.720:FF:000145">
    <property type="entry name" value="Retinol dehydrogenase 12"/>
    <property type="match status" value="1"/>
</dbReference>
<sequence>MFQVWTFQDVDIARIKKWVRGPDLASRHLKLVESRSSGEMSAPTDYLFSTLAYGSASALSVIGIYFIRQYMQGGQFTTKTDETGRVAIVTGCNQGIGKETVLELARRGATVYMACRDLKKCEDARREIIEATNNENIHARELDLGSMKSIRNFAAGFKKEQNKLHILINNAGIMDCPKMLTEDGFEMQIGVNHMGHFLLTLLLLDLLKSSAPSRVVVLSSIAHRFGRIKRDDLNSEKSYDRKMAYCQSKLANILFTRELAKRLRGTGVTVNALHPGVVNTELFRNTPFLGSRFGKLLLAPFIWIFIKTVRNGAQTTLYAALDPSLENVSGRYFSDCKPKHVGSAPQYDEDAEFLWAESEKWTGVNI</sequence>
<evidence type="ECO:0000256" key="4">
    <source>
        <dbReference type="ARBA" id="ARBA00023002"/>
    </source>
</evidence>
<evidence type="ECO:0000256" key="3">
    <source>
        <dbReference type="ARBA" id="ARBA00022857"/>
    </source>
</evidence>
<comment type="catalytic activity">
    <reaction evidence="6">
        <text>all-trans-retinol + NADP(+) = all-trans-retinal + NADPH + H(+)</text>
        <dbReference type="Rhea" id="RHEA:25033"/>
        <dbReference type="ChEBI" id="CHEBI:15378"/>
        <dbReference type="ChEBI" id="CHEBI:17336"/>
        <dbReference type="ChEBI" id="CHEBI:17898"/>
        <dbReference type="ChEBI" id="CHEBI:57783"/>
        <dbReference type="ChEBI" id="CHEBI:58349"/>
        <dbReference type="EC" id="1.1.1.300"/>
    </reaction>
</comment>
<keyword evidence="5" id="KW-0443">Lipid metabolism</keyword>
<dbReference type="PANTHER" id="PTHR43157:SF31">
    <property type="entry name" value="PHOSPHATIDYLINOSITOL-GLYCAN BIOSYNTHESIS CLASS F PROTEIN"/>
    <property type="match status" value="1"/>
</dbReference>
<comment type="similarity">
    <text evidence="7">Belongs to the short-chain dehydrogenases/reductases (SDR) family.</text>
</comment>
<evidence type="ECO:0000313" key="8">
    <source>
        <dbReference type="EMBL" id="EDV59654.2"/>
    </source>
</evidence>
<accession>B3N9V8</accession>
<dbReference type="GO" id="GO:0042574">
    <property type="term" value="P:retinal metabolic process"/>
    <property type="evidence" value="ECO:0007669"/>
    <property type="project" value="EnsemblMetazoa"/>
</dbReference>
<comment type="pathway">
    <text evidence="1">Cofactor metabolism; retinol metabolism.</text>
</comment>
<protein>
    <recommendedName>
        <fullName evidence="2">NADP-retinol dehydrogenase</fullName>
        <ecNumber evidence="2">1.1.1.300</ecNumber>
    </recommendedName>
</protein>
<dbReference type="Pfam" id="PF00106">
    <property type="entry name" value="adh_short"/>
    <property type="match status" value="1"/>
</dbReference>
<evidence type="ECO:0000256" key="7">
    <source>
        <dbReference type="RuleBase" id="RU000363"/>
    </source>
</evidence>
<evidence type="ECO:0000256" key="5">
    <source>
        <dbReference type="ARBA" id="ARBA00023098"/>
    </source>
</evidence>
<dbReference type="GO" id="GO:0052650">
    <property type="term" value="F:all-trans-retinol dehydrogenase (NADP+) activity"/>
    <property type="evidence" value="ECO:0007669"/>
    <property type="project" value="UniProtKB-EC"/>
</dbReference>
<dbReference type="Gene3D" id="3.40.50.720">
    <property type="entry name" value="NAD(P)-binding Rossmann-like Domain"/>
    <property type="match status" value="1"/>
</dbReference>
<dbReference type="PRINTS" id="PR00081">
    <property type="entry name" value="GDHRDH"/>
</dbReference>
<gene>
    <name evidence="8" type="primary">Dere\GG23293</name>
    <name evidence="8" type="synonym">dere_GLEANR_8128</name>
    <name evidence="8" type="synonym">GG23293</name>
    <name evidence="8" type="ORF">Dere_GG23293</name>
</gene>
<organism evidence="8 9">
    <name type="scientific">Drosophila erecta</name>
    <name type="common">Fruit fly</name>
    <dbReference type="NCBI Taxonomy" id="7220"/>
    <lineage>
        <taxon>Eukaryota</taxon>
        <taxon>Metazoa</taxon>
        <taxon>Ecdysozoa</taxon>
        <taxon>Arthropoda</taxon>
        <taxon>Hexapoda</taxon>
        <taxon>Insecta</taxon>
        <taxon>Pterygota</taxon>
        <taxon>Neoptera</taxon>
        <taxon>Endopterygota</taxon>
        <taxon>Diptera</taxon>
        <taxon>Brachycera</taxon>
        <taxon>Muscomorpha</taxon>
        <taxon>Ephydroidea</taxon>
        <taxon>Drosophilidae</taxon>
        <taxon>Drosophila</taxon>
        <taxon>Sophophora</taxon>
    </lineage>
</organism>
<name>B3N9V8_DROER</name>
<reference evidence="8 9" key="2">
    <citation type="journal article" date="2008" name="Bioinformatics">
        <title>Assembly reconciliation.</title>
        <authorList>
            <person name="Zimin A.V."/>
            <person name="Smith D.R."/>
            <person name="Sutton G."/>
            <person name="Yorke J.A."/>
        </authorList>
    </citation>
    <scope>NUCLEOTIDE SEQUENCE [LARGE SCALE GENOMIC DNA]</scope>
    <source>
        <strain evidence="8 9">TSC#14021-0224.01</strain>
    </source>
</reference>
<dbReference type="SUPFAM" id="SSF51735">
    <property type="entry name" value="NAD(P)-binding Rossmann-fold domains"/>
    <property type="match status" value="1"/>
</dbReference>
<dbReference type="EC" id="1.1.1.300" evidence="2"/>
<dbReference type="KEGG" id="der:6542162"/>
<evidence type="ECO:0000313" key="9">
    <source>
        <dbReference type="Proteomes" id="UP000008711"/>
    </source>
</evidence>
<dbReference type="InterPro" id="IPR036291">
    <property type="entry name" value="NAD(P)-bd_dom_sf"/>
</dbReference>
<dbReference type="HOGENOM" id="CLU_010194_44_5_1"/>
<dbReference type="OrthoDB" id="191139at2759"/>
<dbReference type="AlphaFoldDB" id="B3N9V8"/>
<keyword evidence="3" id="KW-0521">NADP</keyword>
<evidence type="ECO:0000256" key="2">
    <source>
        <dbReference type="ARBA" id="ARBA00012852"/>
    </source>
</evidence>
<dbReference type="GO" id="GO:0005789">
    <property type="term" value="C:endoplasmic reticulum membrane"/>
    <property type="evidence" value="ECO:0007669"/>
    <property type="project" value="EnsemblMetazoa"/>
</dbReference>
<evidence type="ECO:0000256" key="6">
    <source>
        <dbReference type="ARBA" id="ARBA00050568"/>
    </source>
</evidence>